<dbReference type="PANTHER" id="PTHR43179:SF11">
    <property type="entry name" value="GLYCOSYL TRANSFERASE"/>
    <property type="match status" value="1"/>
</dbReference>
<comment type="caution">
    <text evidence="3">The sequence shown here is derived from an EMBL/GenBank/DDBJ whole genome shotgun (WGS) entry which is preliminary data.</text>
</comment>
<keyword evidence="1" id="KW-0802">TPR repeat</keyword>
<feature type="repeat" description="TPR" evidence="1">
    <location>
        <begin position="682"/>
        <end position="715"/>
    </location>
</feature>
<dbReference type="InterPro" id="IPR029044">
    <property type="entry name" value="Nucleotide-diphossugar_trans"/>
</dbReference>
<proteinExistence type="predicted"/>
<dbReference type="EMBL" id="JABBJJ010000017">
    <property type="protein sequence ID" value="NMO14356.1"/>
    <property type="molecule type" value="Genomic_DNA"/>
</dbReference>
<dbReference type="GO" id="GO:0016757">
    <property type="term" value="F:glycosyltransferase activity"/>
    <property type="evidence" value="ECO:0007669"/>
    <property type="project" value="UniProtKB-KW"/>
</dbReference>
<evidence type="ECO:0000256" key="1">
    <source>
        <dbReference type="PROSITE-ProRule" id="PRU00339"/>
    </source>
</evidence>
<keyword evidence="3" id="KW-0808">Transferase</keyword>
<sequence length="777" mass="88241">MDFSVIVVTHNGLEMTVRCVESLRRNLPPKAELLFVDNASTDGTRSYLREVAERMGDAAQLLLLDGNEGWCGGINAGLARARGTYLVLLNNDVVVTPEWLAGLRECMDTAGAVVPGLRRVGLVGPVTNSAGGPQQVANPPPFHAASLDTHARRHRAAFRRQWGASYFLSGFCLMLHRDCYAEVGGLDSRFSPGGFDDNDLVLRAQERGWDCVIAGDVYIHHEGSATFRAVAPELRSGMVNRARFYEKWRERRRPEPRLIAAYRVKNGEATLKESLDATARFADGIVVLDDGSTDGTRALCEQHPAVVHYEYQDLPFNERRDRNHVLAMAAARDADWILSVDADEVFEMDRARARQLMRLTDPHVKVLGFHWYTFWEPEHTWFRADGIFGRMSGYRMYRVEPGQRIVLGTENGLHCGNIPQFPDGAARYTNIRVRHLGYDTEALRRAKLARYRQLDPTPRAELVGNSDYSHLVSGTVTLRRYAPADGVSLCIITRDEEERLEGFLATLEAFVDEICVVDNGSRDGTREIARRFTDKVVELPTDRVELALLRNRCLELATRPWILVMDPDEELSPHDLPRLRRLMDDPDVDAYTFQVSNHQKEGPPMMTLAARLFRNDPRIRYSRPVHETVEQSLTAHPELVVRPSNVPLQHYGFLKDDQAMEAKLQRYYERNRAYREAHPEDAMAWYNEALHLQNEGREAEAQRFLEHAISLDPSFLSPRSQLALMFQEQAVRLWGALAERTSPEHPVHRVALEALEALYRVTPGRQPIGRARAELLR</sequence>
<dbReference type="InterPro" id="IPR019734">
    <property type="entry name" value="TPR_rpt"/>
</dbReference>
<dbReference type="CDD" id="cd02511">
    <property type="entry name" value="Beta4Glucosyltransferase"/>
    <property type="match status" value="1"/>
</dbReference>
<dbReference type="PANTHER" id="PTHR43179">
    <property type="entry name" value="RHAMNOSYLTRANSFERASE WBBL"/>
    <property type="match status" value="1"/>
</dbReference>
<dbReference type="PROSITE" id="PS50005">
    <property type="entry name" value="TPR"/>
    <property type="match status" value="1"/>
</dbReference>
<organism evidence="3 4">
    <name type="scientific">Pyxidicoccus fallax</name>
    <dbReference type="NCBI Taxonomy" id="394095"/>
    <lineage>
        <taxon>Bacteria</taxon>
        <taxon>Pseudomonadati</taxon>
        <taxon>Myxococcota</taxon>
        <taxon>Myxococcia</taxon>
        <taxon>Myxococcales</taxon>
        <taxon>Cystobacterineae</taxon>
        <taxon>Myxococcaceae</taxon>
        <taxon>Pyxidicoccus</taxon>
    </lineage>
</organism>
<dbReference type="Gene3D" id="1.25.40.10">
    <property type="entry name" value="Tetratricopeptide repeat domain"/>
    <property type="match status" value="1"/>
</dbReference>
<dbReference type="CDD" id="cd04186">
    <property type="entry name" value="GT_2_like_c"/>
    <property type="match status" value="1"/>
</dbReference>
<dbReference type="Proteomes" id="UP000518300">
    <property type="component" value="Unassembled WGS sequence"/>
</dbReference>
<dbReference type="SUPFAM" id="SSF48452">
    <property type="entry name" value="TPR-like"/>
    <property type="match status" value="1"/>
</dbReference>
<dbReference type="SUPFAM" id="SSF53448">
    <property type="entry name" value="Nucleotide-diphospho-sugar transferases"/>
    <property type="match status" value="3"/>
</dbReference>
<name>A0A848L6Z1_9BACT</name>
<reference evidence="3 4" key="1">
    <citation type="submission" date="2020-04" db="EMBL/GenBank/DDBJ databases">
        <title>Draft genome of Pyxidicoccus fallax type strain.</title>
        <authorList>
            <person name="Whitworth D.E."/>
        </authorList>
    </citation>
    <scope>NUCLEOTIDE SEQUENCE [LARGE SCALE GENOMIC DNA]</scope>
    <source>
        <strain evidence="3 4">DSM 14698</strain>
    </source>
</reference>
<protein>
    <submittedName>
        <fullName evidence="3">Glycosyltransferase</fullName>
    </submittedName>
</protein>
<dbReference type="Pfam" id="PF00535">
    <property type="entry name" value="Glycos_transf_2"/>
    <property type="match status" value="2"/>
</dbReference>
<gene>
    <name evidence="3" type="ORF">HG543_05725</name>
</gene>
<evidence type="ECO:0000313" key="3">
    <source>
        <dbReference type="EMBL" id="NMO14356.1"/>
    </source>
</evidence>
<feature type="domain" description="Glycosyltransferase 2-like" evidence="2">
    <location>
        <begin position="4"/>
        <end position="178"/>
    </location>
</feature>
<dbReference type="Gene3D" id="3.90.550.10">
    <property type="entry name" value="Spore Coat Polysaccharide Biosynthesis Protein SpsA, Chain A"/>
    <property type="match status" value="3"/>
</dbReference>
<dbReference type="Pfam" id="PF13704">
    <property type="entry name" value="Glyco_tranf_2_4"/>
    <property type="match status" value="1"/>
</dbReference>
<dbReference type="RefSeq" id="WP_169343650.1">
    <property type="nucleotide sequence ID" value="NZ_JABBJJ010000017.1"/>
</dbReference>
<feature type="domain" description="Glycosyltransferase 2-like" evidence="2">
    <location>
        <begin position="488"/>
        <end position="607"/>
    </location>
</feature>
<evidence type="ECO:0000259" key="2">
    <source>
        <dbReference type="Pfam" id="PF00535"/>
    </source>
</evidence>
<dbReference type="InterPro" id="IPR001173">
    <property type="entry name" value="Glyco_trans_2-like"/>
</dbReference>
<keyword evidence="4" id="KW-1185">Reference proteome</keyword>
<dbReference type="InterPro" id="IPR011990">
    <property type="entry name" value="TPR-like_helical_dom_sf"/>
</dbReference>
<evidence type="ECO:0000313" key="4">
    <source>
        <dbReference type="Proteomes" id="UP000518300"/>
    </source>
</evidence>
<accession>A0A848L6Z1</accession>
<dbReference type="AlphaFoldDB" id="A0A848L6Z1"/>